<dbReference type="Proteomes" id="UP000324020">
    <property type="component" value="Unassembled WGS sequence"/>
</dbReference>
<feature type="transmembrane region" description="Helical" evidence="1">
    <location>
        <begin position="89"/>
        <end position="108"/>
    </location>
</feature>
<keyword evidence="1" id="KW-1133">Transmembrane helix</keyword>
<reference evidence="2 3" key="1">
    <citation type="submission" date="2016-10" db="EMBL/GenBank/DDBJ databases">
        <authorList>
            <person name="Varghese N."/>
            <person name="Submissions S."/>
        </authorList>
    </citation>
    <scope>NUCLEOTIDE SEQUENCE [LARGE SCALE GENOMIC DNA]</scope>
    <source>
        <strain evidence="2 3">CGMCC 1.3527</strain>
    </source>
</reference>
<keyword evidence="3" id="KW-1185">Reference proteome</keyword>
<gene>
    <name evidence="2" type="ORF">SAMN04488067_101513</name>
</gene>
<dbReference type="SUPFAM" id="SSF52540">
    <property type="entry name" value="P-loop containing nucleoside triphosphate hydrolases"/>
    <property type="match status" value="1"/>
</dbReference>
<dbReference type="EMBL" id="FNBO01000001">
    <property type="protein sequence ID" value="SDF03820.1"/>
    <property type="molecule type" value="Genomic_DNA"/>
</dbReference>
<proteinExistence type="predicted"/>
<dbReference type="OrthoDB" id="300006at2157"/>
<feature type="transmembrane region" description="Helical" evidence="1">
    <location>
        <begin position="194"/>
        <end position="215"/>
    </location>
</feature>
<feature type="transmembrane region" description="Helical" evidence="1">
    <location>
        <begin position="154"/>
        <end position="174"/>
    </location>
</feature>
<dbReference type="AlphaFoldDB" id="A0A1G7HTS6"/>
<dbReference type="RefSeq" id="WP_149797484.1">
    <property type="nucleotide sequence ID" value="NZ_FNBO01000001.1"/>
</dbReference>
<feature type="transmembrane region" description="Helical" evidence="1">
    <location>
        <begin position="55"/>
        <end position="77"/>
    </location>
</feature>
<name>A0A1G7HTS6_9EURY</name>
<organism evidence="2 3">
    <name type="scientific">Halorubrum xinjiangense</name>
    <dbReference type="NCBI Taxonomy" id="261291"/>
    <lineage>
        <taxon>Archaea</taxon>
        <taxon>Methanobacteriati</taxon>
        <taxon>Methanobacteriota</taxon>
        <taxon>Stenosarchaea group</taxon>
        <taxon>Halobacteria</taxon>
        <taxon>Halobacteriales</taxon>
        <taxon>Haloferacaceae</taxon>
        <taxon>Halorubrum</taxon>
    </lineage>
</organism>
<protein>
    <submittedName>
        <fullName evidence="2">Uncharacterized protein</fullName>
    </submittedName>
</protein>
<dbReference type="InterPro" id="IPR027417">
    <property type="entry name" value="P-loop_NTPase"/>
</dbReference>
<feature type="transmembrane region" description="Helical" evidence="1">
    <location>
        <begin position="15"/>
        <end position="35"/>
    </location>
</feature>
<feature type="transmembrane region" description="Helical" evidence="1">
    <location>
        <begin position="114"/>
        <end position="133"/>
    </location>
</feature>
<evidence type="ECO:0000313" key="3">
    <source>
        <dbReference type="Proteomes" id="UP000324020"/>
    </source>
</evidence>
<accession>A0A1G7HTS6</accession>
<evidence type="ECO:0000256" key="1">
    <source>
        <dbReference type="SAM" id="Phobius"/>
    </source>
</evidence>
<sequence length="480" mass="52554">MDSPATFLEEHGEKFFLGVYFLIMVVVAGPLFLTLGEAWVASDVFRPLILSLNPLLSISLEQFSAAVFGIYLGLLLLMTIDPKKRVQGALLWLGTGSALIGLLSIGLFIPNIDFAANVAWLGAGLVGGTVIGGGKQLMEVRTTSALEFRQSASILFYLITAIVLVGLVEFHVNFPQFIDPSGGTVEIIAPEPTVSVAWGGLTTNILMAGVFVVTLRRFVTYDSSENFFVLGPPGSGKSLFLVGKYLAALDDAVDRKSDTPLNPSGDLMELVGRLDAATKSAGWELDSTGATEVEDLQFRFVNGRVFPKNIELSSLDYAGEYLEELPGALMSPDSEIDNSTVQLLSDRVRAANTLILVIDVERYHNNEPLGIEPYFDILDTADNKDVLLVATKSDILAEQFEDEQALDPHQYFEDFRQYVNDTLIENNQAVRTLVQDTSGSEIHPVYYETTVNDDGERVPMRDRNGNVMTVGFEEMLEKLG</sequence>
<keyword evidence="1" id="KW-0472">Membrane</keyword>
<evidence type="ECO:0000313" key="2">
    <source>
        <dbReference type="EMBL" id="SDF03820.1"/>
    </source>
</evidence>
<keyword evidence="1" id="KW-0812">Transmembrane</keyword>